<dbReference type="GO" id="GO:0016757">
    <property type="term" value="F:glycosyltransferase activity"/>
    <property type="evidence" value="ECO:0007669"/>
    <property type="project" value="InterPro"/>
</dbReference>
<evidence type="ECO:0000313" key="4">
    <source>
        <dbReference type="Proteomes" id="UP000623681"/>
    </source>
</evidence>
<evidence type="ECO:0000259" key="1">
    <source>
        <dbReference type="Pfam" id="PF00534"/>
    </source>
</evidence>
<dbReference type="EMBL" id="JAESWA010000022">
    <property type="protein sequence ID" value="MBL4932596.1"/>
    <property type="molecule type" value="Genomic_DNA"/>
</dbReference>
<dbReference type="PANTHER" id="PTHR12526">
    <property type="entry name" value="GLYCOSYLTRANSFERASE"/>
    <property type="match status" value="1"/>
</dbReference>
<protein>
    <submittedName>
        <fullName evidence="3">Glycosyltransferase family 1 protein</fullName>
    </submittedName>
</protein>
<proteinExistence type="predicted"/>
<sequence>MIKVLHLFTTLDGGGVESFLYNYYSHMDLAKIKFDAIVPGSEIGYMESNFIGLNSEVFHVKRFRENPIKHLKDVATIIKNGNYDIVHCHGYKSTIGLLFARIFGCKVRIIHSHMAFVNESLGERAYRMFLTYISKLFATNKFACGVDAAKWLFGDKDYKTGNVMVIDNAIDLSKYAYNESVRSKLRSEMNLEENFVLGNVARLTYQKNQSFLLHIMKELVVLNPNSKLLLIGEGEDRNNLEKECRELGIENHVKFLGVRKDVPELLSAIDFFVLPSRYEGLPVVLVEIQAAGLQACISDKITREINVTGDISYLSLDITPKKWAENIFNLYTKNHMIDRFKLGKSMENGKYDIMYQAEKLYKLYLELIKQLKKV</sequence>
<dbReference type="RefSeq" id="WP_202767941.1">
    <property type="nucleotide sequence ID" value="NZ_JAESWA010000022.1"/>
</dbReference>
<evidence type="ECO:0000313" key="3">
    <source>
        <dbReference type="EMBL" id="MBL4932596.1"/>
    </source>
</evidence>
<organism evidence="3 4">
    <name type="scientific">Clostridium paridis</name>
    <dbReference type="NCBI Taxonomy" id="2803863"/>
    <lineage>
        <taxon>Bacteria</taxon>
        <taxon>Bacillati</taxon>
        <taxon>Bacillota</taxon>
        <taxon>Clostridia</taxon>
        <taxon>Eubacteriales</taxon>
        <taxon>Clostridiaceae</taxon>
        <taxon>Clostridium</taxon>
    </lineage>
</organism>
<reference evidence="3" key="1">
    <citation type="submission" date="2021-01" db="EMBL/GenBank/DDBJ databases">
        <title>Genome public.</title>
        <authorList>
            <person name="Liu C."/>
            <person name="Sun Q."/>
        </authorList>
    </citation>
    <scope>NUCLEOTIDE SEQUENCE</scope>
    <source>
        <strain evidence="3">YIM B02565</strain>
    </source>
</reference>
<dbReference type="Pfam" id="PF13439">
    <property type="entry name" value="Glyco_transf_4"/>
    <property type="match status" value="1"/>
</dbReference>
<keyword evidence="4" id="KW-1185">Reference proteome</keyword>
<dbReference type="Gene3D" id="3.40.50.2000">
    <property type="entry name" value="Glycogen Phosphorylase B"/>
    <property type="match status" value="2"/>
</dbReference>
<feature type="domain" description="Glycosyl transferase family 1" evidence="1">
    <location>
        <begin position="188"/>
        <end position="299"/>
    </location>
</feature>
<dbReference type="AlphaFoldDB" id="A0A937FJ28"/>
<gene>
    <name evidence="3" type="ORF">JK634_12305</name>
</gene>
<dbReference type="InterPro" id="IPR001296">
    <property type="entry name" value="Glyco_trans_1"/>
</dbReference>
<dbReference type="InterPro" id="IPR028098">
    <property type="entry name" value="Glyco_trans_4-like_N"/>
</dbReference>
<dbReference type="CDD" id="cd03812">
    <property type="entry name" value="GT4_CapH-like"/>
    <property type="match status" value="1"/>
</dbReference>
<comment type="caution">
    <text evidence="3">The sequence shown here is derived from an EMBL/GenBank/DDBJ whole genome shotgun (WGS) entry which is preliminary data.</text>
</comment>
<dbReference type="SUPFAM" id="SSF53756">
    <property type="entry name" value="UDP-Glycosyltransferase/glycogen phosphorylase"/>
    <property type="match status" value="1"/>
</dbReference>
<dbReference type="Pfam" id="PF00534">
    <property type="entry name" value="Glycos_transf_1"/>
    <property type="match status" value="1"/>
</dbReference>
<name>A0A937FJ28_9CLOT</name>
<feature type="domain" description="Glycosyltransferase subfamily 4-like N-terminal" evidence="2">
    <location>
        <begin position="14"/>
        <end position="173"/>
    </location>
</feature>
<evidence type="ECO:0000259" key="2">
    <source>
        <dbReference type="Pfam" id="PF13439"/>
    </source>
</evidence>
<dbReference type="Proteomes" id="UP000623681">
    <property type="component" value="Unassembled WGS sequence"/>
</dbReference>
<accession>A0A937FJ28</accession>